<accession>D0MTF2</accession>
<dbReference type="Proteomes" id="UP000006643">
    <property type="component" value="Unassembled WGS sequence"/>
</dbReference>
<dbReference type="VEuPathDB" id="FungiDB:PITG_01509"/>
<dbReference type="HOGENOM" id="CLU_020773_0_0_1"/>
<dbReference type="KEGG" id="pif:PITG_01509"/>
<protein>
    <submittedName>
        <fullName evidence="1">Uncharacterized protein</fullName>
    </submittedName>
</protein>
<gene>
    <name evidence="1" type="ORF">PITG_01509</name>
</gene>
<dbReference type="RefSeq" id="XP_002908166.1">
    <property type="nucleotide sequence ID" value="XM_002908120.1"/>
</dbReference>
<evidence type="ECO:0000313" key="2">
    <source>
        <dbReference type="Proteomes" id="UP000006643"/>
    </source>
</evidence>
<dbReference type="OrthoDB" id="278163at2759"/>
<proteinExistence type="predicted"/>
<dbReference type="eggNOG" id="ENOG502S5HF">
    <property type="taxonomic scope" value="Eukaryota"/>
</dbReference>
<dbReference type="InterPro" id="IPR016024">
    <property type="entry name" value="ARM-type_fold"/>
</dbReference>
<keyword evidence="2" id="KW-1185">Reference proteome</keyword>
<dbReference type="OMA" id="KMSRQCK"/>
<name>D0MTF2_PHYIT</name>
<reference evidence="2" key="1">
    <citation type="journal article" date="2009" name="Nature">
        <title>Genome sequence and analysis of the Irish potato famine pathogen Phytophthora infestans.</title>
        <authorList>
            <consortium name="The Broad Institute Genome Sequencing Platform"/>
            <person name="Haas B.J."/>
            <person name="Kamoun S."/>
            <person name="Zody M.C."/>
            <person name="Jiang R.H."/>
            <person name="Handsaker R.E."/>
            <person name="Cano L.M."/>
            <person name="Grabherr M."/>
            <person name="Kodira C.D."/>
            <person name="Raffaele S."/>
            <person name="Torto-Alalibo T."/>
            <person name="Bozkurt T.O."/>
            <person name="Ah-Fong A.M."/>
            <person name="Alvarado L."/>
            <person name="Anderson V.L."/>
            <person name="Armstrong M.R."/>
            <person name="Avrova A."/>
            <person name="Baxter L."/>
            <person name="Beynon J."/>
            <person name="Boevink P.C."/>
            <person name="Bollmann S.R."/>
            <person name="Bos J.I."/>
            <person name="Bulone V."/>
            <person name="Cai G."/>
            <person name="Cakir C."/>
            <person name="Carrington J.C."/>
            <person name="Chawner M."/>
            <person name="Conti L."/>
            <person name="Costanzo S."/>
            <person name="Ewan R."/>
            <person name="Fahlgren N."/>
            <person name="Fischbach M.A."/>
            <person name="Fugelstad J."/>
            <person name="Gilroy E.M."/>
            <person name="Gnerre S."/>
            <person name="Green P.J."/>
            <person name="Grenville-Briggs L.J."/>
            <person name="Griffith J."/>
            <person name="Grunwald N.J."/>
            <person name="Horn K."/>
            <person name="Horner N.R."/>
            <person name="Hu C.H."/>
            <person name="Huitema E."/>
            <person name="Jeong D.H."/>
            <person name="Jones A.M."/>
            <person name="Jones J.D."/>
            <person name="Jones R.W."/>
            <person name="Karlsson E.K."/>
            <person name="Kunjeti S.G."/>
            <person name="Lamour K."/>
            <person name="Liu Z."/>
            <person name="Ma L."/>
            <person name="Maclean D."/>
            <person name="Chibucos M.C."/>
            <person name="McDonald H."/>
            <person name="McWalters J."/>
            <person name="Meijer H.J."/>
            <person name="Morgan W."/>
            <person name="Morris P.F."/>
            <person name="Munro C.A."/>
            <person name="O'Neill K."/>
            <person name="Ospina-Giraldo M."/>
            <person name="Pinzon A."/>
            <person name="Pritchard L."/>
            <person name="Ramsahoye B."/>
            <person name="Ren Q."/>
            <person name="Restrepo S."/>
            <person name="Roy S."/>
            <person name="Sadanandom A."/>
            <person name="Savidor A."/>
            <person name="Schornack S."/>
            <person name="Schwartz D.C."/>
            <person name="Schumann U.D."/>
            <person name="Schwessinger B."/>
            <person name="Seyer L."/>
            <person name="Sharpe T."/>
            <person name="Silvar C."/>
            <person name="Song J."/>
            <person name="Studholme D.J."/>
            <person name="Sykes S."/>
            <person name="Thines M."/>
            <person name="van de Vondervoort P.J."/>
            <person name="Phuntumart V."/>
            <person name="Wawra S."/>
            <person name="Weide R."/>
            <person name="Win J."/>
            <person name="Young C."/>
            <person name="Zhou S."/>
            <person name="Fry W."/>
            <person name="Meyers B.C."/>
            <person name="van West P."/>
            <person name="Ristaino J."/>
            <person name="Govers F."/>
            <person name="Birch P.R."/>
            <person name="Whisson S.C."/>
            <person name="Judelson H.S."/>
            <person name="Nusbaum C."/>
        </authorList>
    </citation>
    <scope>NUCLEOTIDE SEQUENCE [LARGE SCALE GENOMIC DNA]</scope>
    <source>
        <strain evidence="2">T30-4</strain>
    </source>
</reference>
<evidence type="ECO:0000313" key="1">
    <source>
        <dbReference type="EMBL" id="EEY61249.1"/>
    </source>
</evidence>
<dbReference type="GeneID" id="9468864"/>
<dbReference type="SUPFAM" id="SSF48371">
    <property type="entry name" value="ARM repeat"/>
    <property type="match status" value="1"/>
</dbReference>
<sequence>MSTLLHDWDEGSKSKRKKLLEWFCSHFDGGRLLKSEYDADFALFLPRLLSWMQKTTASAICSSNDHRATSKPGKTKCLALTEQVASLHVFFDSANAHEYYREFQHANGLQLVLKIVAIHGNVAQSEKPLVSVTDRETLFRVILRISKMSRQCKEEISRLDGELAVIQGVLASGEIGDWKAESRVWTLCRAILLEQLVGNPNSLDQSHEAIVFMLKHFEVRLQLFGAQILHELISKSSFSFDPEYRRRKENDLVPLCLALLDSSDVYLQHKSLELLHDLLQSKHLQGIICEKFTRLVGYSAKALDANVEERFALIEDTTEHETYAHLRSVFTSASQAVNILMNSNRNLLPILVDRCDLLTPLAFVLVVERPLSLKWHAAATTIQFIILHHYQLPHDSVSYSRFH</sequence>
<organism evidence="1 2">
    <name type="scientific">Phytophthora infestans (strain T30-4)</name>
    <name type="common">Potato late blight agent</name>
    <dbReference type="NCBI Taxonomy" id="403677"/>
    <lineage>
        <taxon>Eukaryota</taxon>
        <taxon>Sar</taxon>
        <taxon>Stramenopiles</taxon>
        <taxon>Oomycota</taxon>
        <taxon>Peronosporomycetes</taxon>
        <taxon>Peronosporales</taxon>
        <taxon>Peronosporaceae</taxon>
        <taxon>Phytophthora</taxon>
    </lineage>
</organism>
<dbReference type="EMBL" id="DS028119">
    <property type="protein sequence ID" value="EEY61249.1"/>
    <property type="molecule type" value="Genomic_DNA"/>
</dbReference>
<dbReference type="AlphaFoldDB" id="D0MTF2"/>
<dbReference type="InParanoid" id="D0MTF2"/>